<evidence type="ECO:0000313" key="2">
    <source>
        <dbReference type="EMBL" id="RPB22520.1"/>
    </source>
</evidence>
<dbReference type="AlphaFoldDB" id="A0A3N4LHZ1"/>
<organism evidence="2 3">
    <name type="scientific">Terfezia boudieri ATCC MYA-4762</name>
    <dbReference type="NCBI Taxonomy" id="1051890"/>
    <lineage>
        <taxon>Eukaryota</taxon>
        <taxon>Fungi</taxon>
        <taxon>Dikarya</taxon>
        <taxon>Ascomycota</taxon>
        <taxon>Pezizomycotina</taxon>
        <taxon>Pezizomycetes</taxon>
        <taxon>Pezizales</taxon>
        <taxon>Pezizaceae</taxon>
        <taxon>Terfezia</taxon>
    </lineage>
</organism>
<evidence type="ECO:0000313" key="3">
    <source>
        <dbReference type="Proteomes" id="UP000267821"/>
    </source>
</evidence>
<reference evidence="2 3" key="1">
    <citation type="journal article" date="2018" name="Nat. Ecol. Evol.">
        <title>Pezizomycetes genomes reveal the molecular basis of ectomycorrhizal truffle lifestyle.</title>
        <authorList>
            <person name="Murat C."/>
            <person name="Payen T."/>
            <person name="Noel B."/>
            <person name="Kuo A."/>
            <person name="Morin E."/>
            <person name="Chen J."/>
            <person name="Kohler A."/>
            <person name="Krizsan K."/>
            <person name="Balestrini R."/>
            <person name="Da Silva C."/>
            <person name="Montanini B."/>
            <person name="Hainaut M."/>
            <person name="Levati E."/>
            <person name="Barry K.W."/>
            <person name="Belfiori B."/>
            <person name="Cichocki N."/>
            <person name="Clum A."/>
            <person name="Dockter R.B."/>
            <person name="Fauchery L."/>
            <person name="Guy J."/>
            <person name="Iotti M."/>
            <person name="Le Tacon F."/>
            <person name="Lindquist E.A."/>
            <person name="Lipzen A."/>
            <person name="Malagnac F."/>
            <person name="Mello A."/>
            <person name="Molinier V."/>
            <person name="Miyauchi S."/>
            <person name="Poulain J."/>
            <person name="Riccioni C."/>
            <person name="Rubini A."/>
            <person name="Sitrit Y."/>
            <person name="Splivallo R."/>
            <person name="Traeger S."/>
            <person name="Wang M."/>
            <person name="Zifcakova L."/>
            <person name="Wipf D."/>
            <person name="Zambonelli A."/>
            <person name="Paolocci F."/>
            <person name="Nowrousian M."/>
            <person name="Ottonello S."/>
            <person name="Baldrian P."/>
            <person name="Spatafora J.W."/>
            <person name="Henrissat B."/>
            <person name="Nagy L.G."/>
            <person name="Aury J.M."/>
            <person name="Wincker P."/>
            <person name="Grigoriev I.V."/>
            <person name="Bonfante P."/>
            <person name="Martin F.M."/>
        </authorList>
    </citation>
    <scope>NUCLEOTIDE SEQUENCE [LARGE SCALE GENOMIC DNA]</scope>
    <source>
        <strain evidence="2 3">ATCC MYA-4762</strain>
    </source>
</reference>
<dbReference type="InParanoid" id="A0A3N4LHZ1"/>
<dbReference type="STRING" id="1051890.A0A3N4LHZ1"/>
<gene>
    <name evidence="2" type="ORF">L211DRAFT_839563</name>
</gene>
<keyword evidence="3" id="KW-1185">Reference proteome</keyword>
<protein>
    <submittedName>
        <fullName evidence="2">Uncharacterized protein</fullName>
    </submittedName>
</protein>
<dbReference type="EMBL" id="ML121551">
    <property type="protein sequence ID" value="RPB22520.1"/>
    <property type="molecule type" value="Genomic_DNA"/>
</dbReference>
<proteinExistence type="predicted"/>
<accession>A0A3N4LHZ1</accession>
<sequence>MTLDFYIPSDPATSAVRAIKRKFCSIDEAEEEEEVATATSTSDSSSPSTNISPHPSAPPEIALFLHNPEKTKPGQGGMCNRPLPKGAYWYPVVFRSLLRPKRNEKAAETFFRPTLAAMRGGQKGEKDVEEEGRVDLLSVRVRDLVEEERGRVEEGRKRFLGGVGA</sequence>
<evidence type="ECO:0000256" key="1">
    <source>
        <dbReference type="SAM" id="MobiDB-lite"/>
    </source>
</evidence>
<name>A0A3N4LHZ1_9PEZI</name>
<dbReference type="OrthoDB" id="10260285at2759"/>
<feature type="compositionally biased region" description="Low complexity" evidence="1">
    <location>
        <begin position="36"/>
        <end position="49"/>
    </location>
</feature>
<feature type="region of interest" description="Disordered" evidence="1">
    <location>
        <begin position="29"/>
        <end position="61"/>
    </location>
</feature>
<dbReference type="Proteomes" id="UP000267821">
    <property type="component" value="Unassembled WGS sequence"/>
</dbReference>